<organism evidence="5 6">
    <name type="scientific">Musa troglodytarum</name>
    <name type="common">fe'i banana</name>
    <dbReference type="NCBI Taxonomy" id="320322"/>
    <lineage>
        <taxon>Eukaryota</taxon>
        <taxon>Viridiplantae</taxon>
        <taxon>Streptophyta</taxon>
        <taxon>Embryophyta</taxon>
        <taxon>Tracheophyta</taxon>
        <taxon>Spermatophyta</taxon>
        <taxon>Magnoliopsida</taxon>
        <taxon>Liliopsida</taxon>
        <taxon>Zingiberales</taxon>
        <taxon>Musaceae</taxon>
        <taxon>Musa</taxon>
    </lineage>
</organism>
<evidence type="ECO:0000256" key="2">
    <source>
        <dbReference type="SAM" id="MobiDB-lite"/>
    </source>
</evidence>
<dbReference type="OrthoDB" id="364779at2759"/>
<dbReference type="InterPro" id="IPR006968">
    <property type="entry name" value="RUS_fam"/>
</dbReference>
<evidence type="ECO:0000313" key="5">
    <source>
        <dbReference type="EMBL" id="URD94977.1"/>
    </source>
</evidence>
<feature type="region of interest" description="Disordered" evidence="2">
    <location>
        <begin position="38"/>
        <end position="59"/>
    </location>
</feature>
<dbReference type="Proteomes" id="UP001055439">
    <property type="component" value="Chromosome 4"/>
</dbReference>
<sequence length="267" mass="28435">MAPIPLKRSASSAQSLTRGGAPEACGLVREAVRASAAASLASPPLVPTPPQPQKQADRVQAEVRFGLPVEGLALDAAPAPGVLCWEEIDGRRWSYVVDVDGTPGRARRGSSVRAVPMQSPVAPLEDGAGRVGKMLFARQGKKFDYDLKQNVAAVTSTSTRTPIYKAYAKGENIGDVTAKGECVGNIADLVKSVVLNTLNRARFTVAVESFIKTALTCKYTLSDRLLRELHIGLPQPTLQDFILAFGWPRMDILQVIVANSQLAGAAC</sequence>
<protein>
    <submittedName>
        <fullName evidence="5">Vitamin B6 photo-protection and homoeostasis</fullName>
    </submittedName>
</protein>
<feature type="domain" description="Protein root UVB sensitive/RUS" evidence="3">
    <location>
        <begin position="150"/>
        <end position="190"/>
    </location>
</feature>
<evidence type="ECO:0000313" key="6">
    <source>
        <dbReference type="Proteomes" id="UP001055439"/>
    </source>
</evidence>
<feature type="domain" description="Protein root UVB sensitive 6 N-terminal" evidence="4">
    <location>
        <begin position="26"/>
        <end position="120"/>
    </location>
</feature>
<name>A0A9E7FIX0_9LILI</name>
<comment type="similarity">
    <text evidence="1">Belongs to the RUS1 family.</text>
</comment>
<dbReference type="AlphaFoldDB" id="A0A9E7FIX0"/>
<reference evidence="5" key="1">
    <citation type="submission" date="2022-05" db="EMBL/GenBank/DDBJ databases">
        <title>The Musa troglodytarum L. genome provides insights into the mechanism of non-climacteric behaviour and enrichment of carotenoids.</title>
        <authorList>
            <person name="Wang J."/>
        </authorList>
    </citation>
    <scope>NUCLEOTIDE SEQUENCE</scope>
    <source>
        <tissue evidence="5">Leaf</tissue>
    </source>
</reference>
<dbReference type="Pfam" id="PF24162">
    <property type="entry name" value="RUS6_N"/>
    <property type="match status" value="1"/>
</dbReference>
<dbReference type="InterPro" id="IPR057404">
    <property type="entry name" value="RUS6_N"/>
</dbReference>
<dbReference type="InterPro" id="IPR054549">
    <property type="entry name" value="UVB_sens_RUS_dom"/>
</dbReference>
<proteinExistence type="inferred from homology"/>
<dbReference type="Pfam" id="PF04884">
    <property type="entry name" value="UVB_sens_prot"/>
    <property type="match status" value="1"/>
</dbReference>
<gene>
    <name evidence="5" type="ORF">MUK42_20910</name>
</gene>
<evidence type="ECO:0000259" key="4">
    <source>
        <dbReference type="Pfam" id="PF24162"/>
    </source>
</evidence>
<evidence type="ECO:0000256" key="1">
    <source>
        <dbReference type="ARBA" id="ARBA00007558"/>
    </source>
</evidence>
<dbReference type="EMBL" id="CP097506">
    <property type="protein sequence ID" value="URD94977.1"/>
    <property type="molecule type" value="Genomic_DNA"/>
</dbReference>
<dbReference type="PANTHER" id="PTHR12770:SF20">
    <property type="entry name" value="PROTEIN ROOT UVB SENSITIVE 6"/>
    <property type="match status" value="1"/>
</dbReference>
<dbReference type="PANTHER" id="PTHR12770">
    <property type="entry name" value="RUS1 FAMILY PROTEIN C16ORF58"/>
    <property type="match status" value="1"/>
</dbReference>
<accession>A0A9E7FIX0</accession>
<keyword evidence="6" id="KW-1185">Reference proteome</keyword>
<evidence type="ECO:0000259" key="3">
    <source>
        <dbReference type="Pfam" id="PF04884"/>
    </source>
</evidence>
<feature type="region of interest" description="Disordered" evidence="2">
    <location>
        <begin position="1"/>
        <end position="20"/>
    </location>
</feature>